<keyword evidence="4" id="KW-1185">Reference proteome</keyword>
<dbReference type="GO" id="GO:0005344">
    <property type="term" value="F:oxygen carrier activity"/>
    <property type="evidence" value="ECO:0007669"/>
    <property type="project" value="UniProtKB-KW"/>
</dbReference>
<dbReference type="InterPro" id="IPR012292">
    <property type="entry name" value="Globin/Proto"/>
</dbReference>
<organism evidence="3 4">
    <name type="scientific">Zophobas morio</name>
    <dbReference type="NCBI Taxonomy" id="2755281"/>
    <lineage>
        <taxon>Eukaryota</taxon>
        <taxon>Metazoa</taxon>
        <taxon>Ecdysozoa</taxon>
        <taxon>Arthropoda</taxon>
        <taxon>Hexapoda</taxon>
        <taxon>Insecta</taxon>
        <taxon>Pterygota</taxon>
        <taxon>Neoptera</taxon>
        <taxon>Endopterygota</taxon>
        <taxon>Coleoptera</taxon>
        <taxon>Polyphaga</taxon>
        <taxon>Cucujiformia</taxon>
        <taxon>Tenebrionidae</taxon>
        <taxon>Zophobas</taxon>
    </lineage>
</organism>
<keyword evidence="1" id="KW-0408">Iron</keyword>
<protein>
    <recommendedName>
        <fullName evidence="2">Globin domain-containing protein</fullName>
    </recommendedName>
</protein>
<dbReference type="EMBL" id="JALNTZ010002584">
    <property type="protein sequence ID" value="KAJ3616930.1"/>
    <property type="molecule type" value="Genomic_DNA"/>
</dbReference>
<evidence type="ECO:0000313" key="4">
    <source>
        <dbReference type="Proteomes" id="UP001168821"/>
    </source>
</evidence>
<name>A0AA38LZ26_9CUCU</name>
<dbReference type="GO" id="GO:0019825">
    <property type="term" value="F:oxygen binding"/>
    <property type="evidence" value="ECO:0007669"/>
    <property type="project" value="InterPro"/>
</dbReference>
<evidence type="ECO:0000259" key="2">
    <source>
        <dbReference type="Pfam" id="PF00042"/>
    </source>
</evidence>
<dbReference type="Gene3D" id="1.10.490.10">
    <property type="entry name" value="Globins"/>
    <property type="match status" value="1"/>
</dbReference>
<feature type="domain" description="Globin" evidence="2">
    <location>
        <begin position="2"/>
        <end position="74"/>
    </location>
</feature>
<keyword evidence="1" id="KW-0561">Oxygen transport</keyword>
<reference evidence="3" key="1">
    <citation type="journal article" date="2023" name="G3 (Bethesda)">
        <title>Whole genome assemblies of Zophobas morio and Tenebrio molitor.</title>
        <authorList>
            <person name="Kaur S."/>
            <person name="Stinson S.A."/>
            <person name="diCenzo G.C."/>
        </authorList>
    </citation>
    <scope>NUCLEOTIDE SEQUENCE</scope>
    <source>
        <strain evidence="3">QUZm001</strain>
    </source>
</reference>
<dbReference type="SUPFAM" id="SSF46458">
    <property type="entry name" value="Globin-like"/>
    <property type="match status" value="1"/>
</dbReference>
<proteinExistence type="inferred from homology"/>
<keyword evidence="1" id="KW-0479">Metal-binding</keyword>
<dbReference type="AlphaFoldDB" id="A0AA38LZ26"/>
<evidence type="ECO:0000256" key="1">
    <source>
        <dbReference type="RuleBase" id="RU000356"/>
    </source>
</evidence>
<sequence length="96" mass="11363">MFVQVIERCIKSLDDLKQVIIDIDDLAKRHRKYGVNKGHMKIAGKALIKVLEDFDDEWEKQTEEAWLFVFSLISALMKRWLPDDLVKNNEERCTLQ</sequence>
<comment type="caution">
    <text evidence="3">The sequence shown here is derived from an EMBL/GenBank/DDBJ whole genome shotgun (WGS) entry which is preliminary data.</text>
</comment>
<evidence type="ECO:0000313" key="3">
    <source>
        <dbReference type="EMBL" id="KAJ3616930.1"/>
    </source>
</evidence>
<accession>A0AA38LZ26</accession>
<dbReference type="InterPro" id="IPR000971">
    <property type="entry name" value="Globin"/>
</dbReference>
<keyword evidence="1" id="KW-0349">Heme</keyword>
<keyword evidence="1" id="KW-0813">Transport</keyword>
<comment type="similarity">
    <text evidence="1">Belongs to the globin family.</text>
</comment>
<dbReference type="Pfam" id="PF00042">
    <property type="entry name" value="Globin"/>
    <property type="match status" value="1"/>
</dbReference>
<dbReference type="GO" id="GO:0020037">
    <property type="term" value="F:heme binding"/>
    <property type="evidence" value="ECO:0007669"/>
    <property type="project" value="InterPro"/>
</dbReference>
<gene>
    <name evidence="3" type="ORF">Zmor_008936</name>
</gene>
<dbReference type="Proteomes" id="UP001168821">
    <property type="component" value="Unassembled WGS sequence"/>
</dbReference>
<dbReference type="InterPro" id="IPR009050">
    <property type="entry name" value="Globin-like_sf"/>
</dbReference>